<accession>A0AAU7W4J1</accession>
<dbReference type="EMBL" id="CP158374">
    <property type="protein sequence ID" value="XBX81560.1"/>
    <property type="molecule type" value="Genomic_DNA"/>
</dbReference>
<dbReference type="InterPro" id="IPR000577">
    <property type="entry name" value="Carb_kinase_FGGY"/>
</dbReference>
<keyword evidence="4 7" id="KW-0418">Kinase</keyword>
<dbReference type="InterPro" id="IPR018485">
    <property type="entry name" value="FGGY_C"/>
</dbReference>
<organism evidence="7">
    <name type="scientific">Agromyces sp. G08B096</name>
    <dbReference type="NCBI Taxonomy" id="3156399"/>
    <lineage>
        <taxon>Bacteria</taxon>
        <taxon>Bacillati</taxon>
        <taxon>Actinomycetota</taxon>
        <taxon>Actinomycetes</taxon>
        <taxon>Micrococcales</taxon>
        <taxon>Microbacteriaceae</taxon>
        <taxon>Agromyces</taxon>
    </lineage>
</organism>
<feature type="domain" description="Carbohydrate kinase FGGY N-terminal" evidence="5">
    <location>
        <begin position="10"/>
        <end position="246"/>
    </location>
</feature>
<dbReference type="Gene3D" id="3.30.420.40">
    <property type="match status" value="2"/>
</dbReference>
<evidence type="ECO:0000256" key="2">
    <source>
        <dbReference type="ARBA" id="ARBA00022629"/>
    </source>
</evidence>
<dbReference type="AlphaFoldDB" id="A0AAU7W4J1"/>
<keyword evidence="3" id="KW-0808">Transferase</keyword>
<keyword evidence="2" id="KW-0119">Carbohydrate metabolism</keyword>
<evidence type="ECO:0000259" key="6">
    <source>
        <dbReference type="Pfam" id="PF02782"/>
    </source>
</evidence>
<evidence type="ECO:0000313" key="7">
    <source>
        <dbReference type="EMBL" id="XBX81560.1"/>
    </source>
</evidence>
<dbReference type="PIRSF" id="PIRSF000538">
    <property type="entry name" value="GlpK"/>
    <property type="match status" value="1"/>
</dbReference>
<dbReference type="InterPro" id="IPR043129">
    <property type="entry name" value="ATPase_NBD"/>
</dbReference>
<dbReference type="Pfam" id="PF02782">
    <property type="entry name" value="FGGY_C"/>
    <property type="match status" value="1"/>
</dbReference>
<evidence type="ECO:0000256" key="3">
    <source>
        <dbReference type="ARBA" id="ARBA00022679"/>
    </source>
</evidence>
<dbReference type="GO" id="GO:0016301">
    <property type="term" value="F:kinase activity"/>
    <property type="evidence" value="ECO:0007669"/>
    <property type="project" value="UniProtKB-KW"/>
</dbReference>
<dbReference type="Pfam" id="PF00370">
    <property type="entry name" value="FGGY_N"/>
    <property type="match status" value="1"/>
</dbReference>
<evidence type="ECO:0000256" key="1">
    <source>
        <dbReference type="ARBA" id="ARBA00009156"/>
    </source>
</evidence>
<keyword evidence="2" id="KW-0859">Xylose metabolism</keyword>
<comment type="similarity">
    <text evidence="1">Belongs to the FGGY kinase family.</text>
</comment>
<feature type="domain" description="Carbohydrate kinase FGGY C-terminal" evidence="6">
    <location>
        <begin position="309"/>
        <end position="439"/>
    </location>
</feature>
<dbReference type="SUPFAM" id="SSF53067">
    <property type="entry name" value="Actin-like ATPase domain"/>
    <property type="match status" value="2"/>
</dbReference>
<evidence type="ECO:0000259" key="5">
    <source>
        <dbReference type="Pfam" id="PF00370"/>
    </source>
</evidence>
<dbReference type="PANTHER" id="PTHR43095">
    <property type="entry name" value="SUGAR KINASE"/>
    <property type="match status" value="1"/>
</dbReference>
<dbReference type="InterPro" id="IPR018484">
    <property type="entry name" value="FGGY_N"/>
</dbReference>
<gene>
    <name evidence="7" type="ORF">ABIQ69_13200</name>
</gene>
<dbReference type="GO" id="GO:0042732">
    <property type="term" value="P:D-xylose metabolic process"/>
    <property type="evidence" value="ECO:0007669"/>
    <property type="project" value="UniProtKB-KW"/>
</dbReference>
<dbReference type="InterPro" id="IPR050406">
    <property type="entry name" value="FGGY_Carb_Kinase"/>
</dbReference>
<name>A0AAU7W4J1_9MICO</name>
<dbReference type="RefSeq" id="WP_350347582.1">
    <property type="nucleotide sequence ID" value="NZ_CP158374.1"/>
</dbReference>
<dbReference type="PANTHER" id="PTHR43095:SF5">
    <property type="entry name" value="XYLULOSE KINASE"/>
    <property type="match status" value="1"/>
</dbReference>
<protein>
    <submittedName>
        <fullName evidence="7">FGGY family carbohydrate kinase</fullName>
    </submittedName>
</protein>
<sequence length="479" mass="50519">MSESGAAGRVLAIDVGTSIVKAAVVEPDGTVGDAVARPAELHAGRDGVVEQRIEELTGAVLEVARRVIDTADRPIDGIAITGQGDGLWLRDAQGSPVRPAISWMDSRAAAVLDEWDDGVADELYRGTGSCLFPGSPPALLAWLDRHEPESLDRSAVAGRCVDAIAEQLTGAVVVDAASVSAPFLDVRTRDYLDWVPEVCGFGHRRALLPEVAPPGANAPLLPRVASELGLAADTPVYAGPYDVVACQYGAGAHRTDAAVVVLGTTLSCQKLVDWPVAPVDGEPAGSYLCTPTPDRALRIMPSMVGTPAIDWLHRLIGTRSDELDGLLRDSVAGAHGVTALPFYSSAGERAPFVDSSVRARFDGLELTSDRHDLMRALCEAIAFAARSCLARLGEVDAVTGVGGGFRSRQLAQLFADVLQLPIMLPGVEQVGVRGAAVIAQGLTDDPVPDGVVIEPDRRMAAQYEDAYARYLVTVDQARR</sequence>
<proteinExistence type="inferred from homology"/>
<reference evidence="7" key="1">
    <citation type="submission" date="2024-05" db="EMBL/GenBank/DDBJ databases">
        <authorList>
            <person name="Yu L."/>
        </authorList>
    </citation>
    <scope>NUCLEOTIDE SEQUENCE</scope>
    <source>
        <strain evidence="7">G08B096</strain>
    </source>
</reference>
<evidence type="ECO:0000256" key="4">
    <source>
        <dbReference type="ARBA" id="ARBA00022777"/>
    </source>
</evidence>